<dbReference type="GeneID" id="1443780"/>
<dbReference type="GO" id="GO:0008865">
    <property type="term" value="F:fructokinase activity"/>
    <property type="evidence" value="ECO:0007669"/>
    <property type="project" value="UniProtKB-ARBA"/>
</dbReference>
<dbReference type="PANTHER" id="PTHR43085:SF1">
    <property type="entry name" value="PSEUDOURIDINE KINASE-RELATED"/>
    <property type="match status" value="1"/>
</dbReference>
<evidence type="ECO:0000256" key="2">
    <source>
        <dbReference type="ARBA" id="ARBA00022679"/>
    </source>
</evidence>
<dbReference type="SUPFAM" id="SSF53613">
    <property type="entry name" value="Ribokinase-like"/>
    <property type="match status" value="1"/>
</dbReference>
<dbReference type="InterPro" id="IPR050306">
    <property type="entry name" value="PfkB_Carbo_kinase"/>
</dbReference>
<dbReference type="PRINTS" id="PR00990">
    <property type="entry name" value="RIBOKINASE"/>
</dbReference>
<evidence type="ECO:0000259" key="7">
    <source>
        <dbReference type="Pfam" id="PF00294"/>
    </source>
</evidence>
<organism evidence="8 9">
    <name type="scientific">Pyrococcus horikoshii</name>
    <dbReference type="NCBI Taxonomy" id="53953"/>
    <lineage>
        <taxon>Archaea</taxon>
        <taxon>Methanobacteriati</taxon>
        <taxon>Methanobacteriota</taxon>
        <taxon>Thermococci</taxon>
        <taxon>Thermococcales</taxon>
        <taxon>Thermococcaceae</taxon>
        <taxon>Pyrococcus</taxon>
    </lineage>
</organism>
<evidence type="ECO:0000313" key="9">
    <source>
        <dbReference type="Proteomes" id="UP000617544"/>
    </source>
</evidence>
<evidence type="ECO:0000256" key="1">
    <source>
        <dbReference type="ARBA" id="ARBA00010688"/>
    </source>
</evidence>
<feature type="domain" description="Carbohydrate kinase PfkB" evidence="7">
    <location>
        <begin position="2"/>
        <end position="284"/>
    </location>
</feature>
<accession>A0A832W718</accession>
<dbReference type="PROSITE" id="PS00583">
    <property type="entry name" value="PFKB_KINASES_1"/>
    <property type="match status" value="1"/>
</dbReference>
<evidence type="ECO:0000313" key="8">
    <source>
        <dbReference type="EMBL" id="HII60453.1"/>
    </source>
</evidence>
<dbReference type="InterPro" id="IPR029056">
    <property type="entry name" value="Ribokinase-like"/>
</dbReference>
<keyword evidence="4 6" id="KW-0418">Kinase</keyword>
<dbReference type="PROSITE" id="PS00584">
    <property type="entry name" value="PFKB_KINASES_2"/>
    <property type="match status" value="1"/>
</dbReference>
<evidence type="ECO:0000256" key="5">
    <source>
        <dbReference type="ARBA" id="ARBA00022840"/>
    </source>
</evidence>
<protein>
    <submittedName>
        <fullName evidence="8">Carbohydrate kinase</fullName>
    </submittedName>
</protein>
<dbReference type="Pfam" id="PF00294">
    <property type="entry name" value="PfkB"/>
    <property type="match status" value="1"/>
</dbReference>
<dbReference type="Gene3D" id="3.40.1190.20">
    <property type="match status" value="1"/>
</dbReference>
<reference evidence="8" key="1">
    <citation type="journal article" date="2020" name="bioRxiv">
        <title>A rank-normalized archaeal taxonomy based on genome phylogeny resolves widespread incomplete and uneven classifications.</title>
        <authorList>
            <person name="Rinke C."/>
            <person name="Chuvochina M."/>
            <person name="Mussig A.J."/>
            <person name="Chaumeil P.-A."/>
            <person name="Waite D.W."/>
            <person name="Whitman W.B."/>
            <person name="Parks D.H."/>
            <person name="Hugenholtz P."/>
        </authorList>
    </citation>
    <scope>NUCLEOTIDE SEQUENCE</scope>
    <source>
        <strain evidence="8">UBA8834</strain>
    </source>
</reference>
<dbReference type="InterPro" id="IPR011611">
    <property type="entry name" value="PfkB_dom"/>
</dbReference>
<sequence>MIASIGELLIDLISVEEGDLKDVRLFEKHPGGAPANVAVGVSRLGVKSSLISKVGNDPFGEYLIEELSKENVDTRGIVKDEKKHTGIVFVQLKGASPSFLLYDDVAYFNMTLNDINWDIVEEAKIVNFGSVILARNPSRETVMKVIKKIKGSSLIAFDVNLRLDLWRGQEEEMIKVLEESIKLADIVKASEEEVLYLENQGVEVKGSMLTAITLGPKGCRLIKNETVVDVPSYNVNPLDTTGAGDAFMAALLVGILKLKGLDLLKLGKFANLVAALSTQKRGAWSTPRKDELLKYKEAREVLAP</sequence>
<dbReference type="InterPro" id="IPR002173">
    <property type="entry name" value="Carboh/pur_kinase_PfkB_CS"/>
</dbReference>
<evidence type="ECO:0000256" key="3">
    <source>
        <dbReference type="ARBA" id="ARBA00022741"/>
    </source>
</evidence>
<dbReference type="GO" id="GO:0006000">
    <property type="term" value="P:fructose metabolic process"/>
    <property type="evidence" value="ECO:0007669"/>
    <property type="project" value="UniProtKB-ARBA"/>
</dbReference>
<keyword evidence="5" id="KW-0067">ATP-binding</keyword>
<dbReference type="InterPro" id="IPR002139">
    <property type="entry name" value="Ribo/fructo_kinase"/>
</dbReference>
<proteinExistence type="inferred from homology"/>
<dbReference type="GO" id="GO:0005524">
    <property type="term" value="F:ATP binding"/>
    <property type="evidence" value="ECO:0007669"/>
    <property type="project" value="UniProtKB-KW"/>
</dbReference>
<dbReference type="PANTHER" id="PTHR43085">
    <property type="entry name" value="HEXOKINASE FAMILY MEMBER"/>
    <property type="match status" value="1"/>
</dbReference>
<comment type="caution">
    <text evidence="8">The sequence shown here is derived from an EMBL/GenBank/DDBJ whole genome shotgun (WGS) entry which is preliminary data.</text>
</comment>
<dbReference type="AlphaFoldDB" id="A0A832W718"/>
<dbReference type="CDD" id="cd01167">
    <property type="entry name" value="bac_FRK"/>
    <property type="match status" value="1"/>
</dbReference>
<evidence type="ECO:0000256" key="4">
    <source>
        <dbReference type="ARBA" id="ARBA00022777"/>
    </source>
</evidence>
<dbReference type="Proteomes" id="UP000617544">
    <property type="component" value="Unassembled WGS sequence"/>
</dbReference>
<keyword evidence="2 6" id="KW-0808">Transferase</keyword>
<evidence type="ECO:0000256" key="6">
    <source>
        <dbReference type="RuleBase" id="RU003704"/>
    </source>
</evidence>
<keyword evidence="3" id="KW-0547">Nucleotide-binding</keyword>
<dbReference type="RefSeq" id="WP_048053398.1">
    <property type="nucleotide sequence ID" value="NZ_DUJN01000002.1"/>
</dbReference>
<dbReference type="EMBL" id="DUJN01000002">
    <property type="protein sequence ID" value="HII60453.1"/>
    <property type="molecule type" value="Genomic_DNA"/>
</dbReference>
<name>A0A832W718_PYRHR</name>
<comment type="similarity">
    <text evidence="1 6">Belongs to the carbohydrate kinase PfkB family.</text>
</comment>
<gene>
    <name evidence="8" type="ORF">HA331_01585</name>
</gene>